<name>A0AAW0AT71_9AGAR</name>
<gene>
    <name evidence="2" type="ORF">R3P38DRAFT_3568007</name>
</gene>
<feature type="compositionally biased region" description="Polar residues" evidence="1">
    <location>
        <begin position="610"/>
        <end position="623"/>
    </location>
</feature>
<evidence type="ECO:0000313" key="3">
    <source>
        <dbReference type="Proteomes" id="UP001362999"/>
    </source>
</evidence>
<accession>A0AAW0AT71</accession>
<dbReference type="AlphaFoldDB" id="A0AAW0AT71"/>
<feature type="compositionally biased region" description="Basic residues" evidence="1">
    <location>
        <begin position="492"/>
        <end position="509"/>
    </location>
</feature>
<keyword evidence="3" id="KW-1185">Reference proteome</keyword>
<feature type="region of interest" description="Disordered" evidence="1">
    <location>
        <begin position="357"/>
        <end position="378"/>
    </location>
</feature>
<evidence type="ECO:0000313" key="2">
    <source>
        <dbReference type="EMBL" id="KAK7016277.1"/>
    </source>
</evidence>
<reference evidence="2 3" key="1">
    <citation type="journal article" date="2024" name="J Genomics">
        <title>Draft genome sequencing and assembly of Favolaschia claudopus CIRM-BRFM 2984 isolated from oak limbs.</title>
        <authorList>
            <person name="Navarro D."/>
            <person name="Drula E."/>
            <person name="Chaduli D."/>
            <person name="Cazenave R."/>
            <person name="Ahrendt S."/>
            <person name="Wang J."/>
            <person name="Lipzen A."/>
            <person name="Daum C."/>
            <person name="Barry K."/>
            <person name="Grigoriev I.V."/>
            <person name="Favel A."/>
            <person name="Rosso M.N."/>
            <person name="Martin F."/>
        </authorList>
    </citation>
    <scope>NUCLEOTIDE SEQUENCE [LARGE SCALE GENOMIC DNA]</scope>
    <source>
        <strain evidence="2 3">CIRM-BRFM 2984</strain>
    </source>
</reference>
<feature type="region of interest" description="Disordered" evidence="1">
    <location>
        <begin position="610"/>
        <end position="706"/>
    </location>
</feature>
<feature type="region of interest" description="Disordered" evidence="1">
    <location>
        <begin position="487"/>
        <end position="509"/>
    </location>
</feature>
<dbReference type="EMBL" id="JAWWNJ010000051">
    <property type="protein sequence ID" value="KAK7016277.1"/>
    <property type="molecule type" value="Genomic_DNA"/>
</dbReference>
<dbReference type="Proteomes" id="UP001362999">
    <property type="component" value="Unassembled WGS sequence"/>
</dbReference>
<evidence type="ECO:0000256" key="1">
    <source>
        <dbReference type="SAM" id="MobiDB-lite"/>
    </source>
</evidence>
<feature type="compositionally biased region" description="Acidic residues" evidence="1">
    <location>
        <begin position="650"/>
        <end position="670"/>
    </location>
</feature>
<proteinExistence type="predicted"/>
<sequence>MCTGLKTVLLMFCDARTQRMAGMSLLIDVLQRGSNEGSCKDWAITFFLRNNREHTSTTTEHCGISWDGLPRNHREDGDRWQEFNNVHTLRVGVIFPQRMLTRFDKVRSSSHTLGIHGKPSEDKPQNQMPSFITFLRVSRSHSPFLSMELARVSAVVEVPLGRLYVAYGRAPGHSTNHDGMSISTHAIRQAACIQNIYMLDRAAKIRRSTNYPETTNRSPTKIEGNTRIDLVIFDPLALFRVERSKILAWFEHAMCANVRLFELGKFRTISSVTKIRIIGGEMRLGRSDSEAEKGRHTVVLREAGPAWLEQATLRNLDVRLGKNFETLTLQKDIRLAWFEQATPDLCACSSWAAPRLPSENRTARAPEETTAAGGRRRRRYESANSFLASIAASTIISAGNPSLKPKPSAELYRAAVSTHSGFFSQSSTYKKVGGGRNPLRVVDWYSGIRGAIIGIDRPCLPTNVPLVQSHGGTKQPLNLRTFERPRQLPRMTSRRSRSRRSPARVRARNVSREQVSAPFFILPGRVARRASLRSEHVAAAACDTLGVYHRSYGANGGSRRPTHFNLGGSLTPTLNSVPINAINAATLSEQYTGRPPVPTRCSRLQYTLMSISTSPMKAQSDTPAFSRKRRPPRADNSPATKKPRRHDVREESDFDDSEADPDFVASDDEERLGNALNEKTTAAADKHARPGGGIKRHAEDVSDEEGDPISRLQQAAQLKAPLPAGSLKRHALYLQGFDTSTRVVSNLQRERALEQTERLLAMQDEALHLLRRQVLVQEHTLMLLSLRALQDEPSERLATFAALILEQSATSSALAESILQSAAPLLTHNPDVVPTTHSAAGEAPPV</sequence>
<protein>
    <submittedName>
        <fullName evidence="2">Uncharacterized protein</fullName>
    </submittedName>
</protein>
<organism evidence="2 3">
    <name type="scientific">Favolaschia claudopus</name>
    <dbReference type="NCBI Taxonomy" id="2862362"/>
    <lineage>
        <taxon>Eukaryota</taxon>
        <taxon>Fungi</taxon>
        <taxon>Dikarya</taxon>
        <taxon>Basidiomycota</taxon>
        <taxon>Agaricomycotina</taxon>
        <taxon>Agaricomycetes</taxon>
        <taxon>Agaricomycetidae</taxon>
        <taxon>Agaricales</taxon>
        <taxon>Marasmiineae</taxon>
        <taxon>Mycenaceae</taxon>
        <taxon>Favolaschia</taxon>
    </lineage>
</organism>
<comment type="caution">
    <text evidence="2">The sequence shown here is derived from an EMBL/GenBank/DDBJ whole genome shotgun (WGS) entry which is preliminary data.</text>
</comment>